<accession>U7V160</accession>
<dbReference type="EMBL" id="AXZG01000053">
    <property type="protein sequence ID" value="ERT65432.1"/>
    <property type="molecule type" value="Genomic_DNA"/>
</dbReference>
<evidence type="ECO:0000313" key="2">
    <source>
        <dbReference type="Proteomes" id="UP000017174"/>
    </source>
</evidence>
<protein>
    <submittedName>
        <fullName evidence="1">Uncharacterized protein</fullName>
    </submittedName>
</protein>
<name>U7V160_9MICC</name>
<dbReference type="AlphaFoldDB" id="U7V160"/>
<evidence type="ECO:0000313" key="1">
    <source>
        <dbReference type="EMBL" id="ERT65432.1"/>
    </source>
</evidence>
<dbReference type="HOGENOM" id="CLU_2248114_0_0_11"/>
<gene>
    <name evidence="1" type="ORF">HMPREF0742_01821</name>
</gene>
<reference evidence="1 2" key="1">
    <citation type="submission" date="2013-08" db="EMBL/GenBank/DDBJ databases">
        <authorList>
            <person name="Weinstock G."/>
            <person name="Sodergren E."/>
            <person name="Wylie T."/>
            <person name="Fulton L."/>
            <person name="Fulton R."/>
            <person name="Fronick C."/>
            <person name="O'Laughlin M."/>
            <person name="Godfrey J."/>
            <person name="Miner T."/>
            <person name="Herter B."/>
            <person name="Appelbaum E."/>
            <person name="Cordes M."/>
            <person name="Lek S."/>
            <person name="Wollam A."/>
            <person name="Pepin K.H."/>
            <person name="Palsikar V.B."/>
            <person name="Mitreva M."/>
            <person name="Wilson R.K."/>
        </authorList>
    </citation>
    <scope>NUCLEOTIDE SEQUENCE [LARGE SCALE GENOMIC DNA]</scope>
    <source>
        <strain evidence="1 2">F0184</strain>
    </source>
</reference>
<comment type="caution">
    <text evidence="1">The sequence shown here is derived from an EMBL/GenBank/DDBJ whole genome shotgun (WGS) entry which is preliminary data.</text>
</comment>
<proteinExistence type="predicted"/>
<dbReference type="Proteomes" id="UP000017174">
    <property type="component" value="Unassembled WGS sequence"/>
</dbReference>
<sequence length="104" mass="11430">MPGKMVIACLGRGILIMIYRAFYGGHWNSSSGPDLLFYAFGSFSSIGNKYATRGVVSHTCCVPLPAAPYQALIFLQLRFKENLSRYQNFKVAGGLPNPQAVFYG</sequence>
<dbReference type="RefSeq" id="WP_023134063.1">
    <property type="nucleotide sequence ID" value="NZ_KI518032.1"/>
</dbReference>
<organism evidence="1 2">
    <name type="scientific">Rothia aeria F0184</name>
    <dbReference type="NCBI Taxonomy" id="888019"/>
    <lineage>
        <taxon>Bacteria</taxon>
        <taxon>Bacillati</taxon>
        <taxon>Actinomycetota</taxon>
        <taxon>Actinomycetes</taxon>
        <taxon>Micrococcales</taxon>
        <taxon>Micrococcaceae</taxon>
        <taxon>Rothia</taxon>
    </lineage>
</organism>